<dbReference type="AlphaFoldDB" id="A0A645I1A2"/>
<name>A0A645I1A2_9ZZZZ</name>
<gene>
    <name evidence="1" type="ORF">SDC9_192497</name>
</gene>
<evidence type="ECO:0000313" key="1">
    <source>
        <dbReference type="EMBL" id="MPN44930.1"/>
    </source>
</evidence>
<accession>A0A645I1A2</accession>
<organism evidence="1">
    <name type="scientific">bioreactor metagenome</name>
    <dbReference type="NCBI Taxonomy" id="1076179"/>
    <lineage>
        <taxon>unclassified sequences</taxon>
        <taxon>metagenomes</taxon>
        <taxon>ecological metagenomes</taxon>
    </lineage>
</organism>
<dbReference type="EMBL" id="VSSQ01104449">
    <property type="protein sequence ID" value="MPN44930.1"/>
    <property type="molecule type" value="Genomic_DNA"/>
</dbReference>
<protein>
    <submittedName>
        <fullName evidence="1">Uncharacterized protein</fullName>
    </submittedName>
</protein>
<comment type="caution">
    <text evidence="1">The sequence shown here is derived from an EMBL/GenBank/DDBJ whole genome shotgun (WGS) entry which is preliminary data.</text>
</comment>
<sequence>MDPAALLGNLRPRNIHNTFLGVVHHGHPGRDTLTHNRTGGECPVTVKDFDPVVILDTQIFRIRFAHPHDRTAAA</sequence>
<reference evidence="1" key="1">
    <citation type="submission" date="2019-08" db="EMBL/GenBank/DDBJ databases">
        <authorList>
            <person name="Kucharzyk K."/>
            <person name="Murdoch R.W."/>
            <person name="Higgins S."/>
            <person name="Loffler F."/>
        </authorList>
    </citation>
    <scope>NUCLEOTIDE SEQUENCE</scope>
</reference>
<proteinExistence type="predicted"/>